<name>A0A7C4LPI7_9PLAN</name>
<dbReference type="Pfam" id="PF11924">
    <property type="entry name" value="IAT_beta"/>
    <property type="match status" value="1"/>
</dbReference>
<dbReference type="InterPro" id="IPR024519">
    <property type="entry name" value="IAT_beta"/>
</dbReference>
<evidence type="ECO:0000259" key="3">
    <source>
        <dbReference type="Pfam" id="PF13229"/>
    </source>
</evidence>
<evidence type="ECO:0008006" key="5">
    <source>
        <dbReference type="Google" id="ProtNLM"/>
    </source>
</evidence>
<comment type="caution">
    <text evidence="4">The sequence shown here is derived from an EMBL/GenBank/DDBJ whole genome shotgun (WGS) entry which is preliminary data.</text>
</comment>
<organism evidence="4">
    <name type="scientific">Schlesneria paludicola</name>
    <dbReference type="NCBI Taxonomy" id="360056"/>
    <lineage>
        <taxon>Bacteria</taxon>
        <taxon>Pseudomonadati</taxon>
        <taxon>Planctomycetota</taxon>
        <taxon>Planctomycetia</taxon>
        <taxon>Planctomycetales</taxon>
        <taxon>Planctomycetaceae</taxon>
        <taxon>Schlesneria</taxon>
    </lineage>
</organism>
<proteinExistence type="predicted"/>
<dbReference type="InterPro" id="IPR012334">
    <property type="entry name" value="Pectin_lyas_fold"/>
</dbReference>
<dbReference type="SUPFAM" id="SSF51126">
    <property type="entry name" value="Pectin lyase-like"/>
    <property type="match status" value="1"/>
</dbReference>
<feature type="domain" description="Inverse autotransporter beta-domain" evidence="2">
    <location>
        <begin position="103"/>
        <end position="222"/>
    </location>
</feature>
<dbReference type="InterPro" id="IPR011050">
    <property type="entry name" value="Pectin_lyase_fold/virulence"/>
</dbReference>
<dbReference type="InterPro" id="IPR038177">
    <property type="entry name" value="IAT_beta_sf"/>
</dbReference>
<keyword evidence="1" id="KW-0732">Signal</keyword>
<evidence type="ECO:0000259" key="2">
    <source>
        <dbReference type="Pfam" id="PF11924"/>
    </source>
</evidence>
<dbReference type="Gene3D" id="2.160.20.10">
    <property type="entry name" value="Single-stranded right-handed beta-helix, Pectin lyase-like"/>
    <property type="match status" value="1"/>
</dbReference>
<feature type="signal peptide" evidence="1">
    <location>
        <begin position="1"/>
        <end position="20"/>
    </location>
</feature>
<dbReference type="InterPro" id="IPR006626">
    <property type="entry name" value="PbH1"/>
</dbReference>
<feature type="chain" id="PRO_5028339370" description="Inverse autotransporter beta-domain domain-containing protein" evidence="1">
    <location>
        <begin position="21"/>
        <end position="684"/>
    </location>
</feature>
<evidence type="ECO:0000256" key="1">
    <source>
        <dbReference type="SAM" id="SignalP"/>
    </source>
</evidence>
<dbReference type="EMBL" id="DSVQ01000012">
    <property type="protein sequence ID" value="HGT38731.1"/>
    <property type="molecule type" value="Genomic_DNA"/>
</dbReference>
<feature type="domain" description="Right handed beta helix" evidence="3">
    <location>
        <begin position="409"/>
        <end position="518"/>
    </location>
</feature>
<gene>
    <name evidence="4" type="ORF">ENS64_05640</name>
</gene>
<dbReference type="Pfam" id="PF13229">
    <property type="entry name" value="Beta_helix"/>
    <property type="match status" value="1"/>
</dbReference>
<dbReference type="AlphaFoldDB" id="A0A7C4LPI7"/>
<dbReference type="Gene3D" id="2.40.160.160">
    <property type="entry name" value="Inverse autotransporter, beta-domain"/>
    <property type="match status" value="1"/>
</dbReference>
<dbReference type="InterPro" id="IPR039448">
    <property type="entry name" value="Beta_helix"/>
</dbReference>
<protein>
    <recommendedName>
        <fullName evidence="5">Inverse autotransporter beta-domain domain-containing protein</fullName>
    </recommendedName>
</protein>
<sequence length="684" mass="72674">MLVLTLLAGALLLQNPAETAAPVPSAEGLANGSPQWFATPPNISWGFQNFGPRLGVQHRSQGYGYDRGYTSLESFVPLLQVDFQSLTGVEGNLLIDNGGEFGGNVGLIQRLYSERWDRVFGVNVFYDHRQEDGSGFHQIGCGVESLGTYLDGRLNGYFPVGDDVFVAEGGGITSAEFSGRQILVNFVANKALTGFDSELGGVIPGTRDLLRGYAGMYHFWGDLSDDVTGVQARLEARWQNSVLLHMGLTNDGTFGTNFVLGAGVYWGGFAAKHAAPTRAAGRLADKIYRNQNIIIDRSPLPEPVPARWVDGTVIDVVHVNSAAAGPQSGAVDEPFATLTAAQGAAAPGSLLFVHANSAFNGEAVVLQDRQQLLGEGIEHHIVSLYGSFVLPTVTNPEDVLSVPLIANAPGTAVTVANDTVVSGFRIFNAAGDGVAGTNVANVALDELSIQNAGGAGVDLFNAAGNLAVANSFVLNNADDGVAIVTALSGQNTLRLSDNTILGNAGEGIELVVRGDTDNLLVLERNLVRVVLGPTDTRSAALVQIDALNNSRLSARIENNTLDDTFLRDDTSPDEDPYYMQLAVNAWNHSRLDVGFLTNTLESDRRFLLDQAANGSFGIAASSNDVAQFRARFDGNTSDLNYGMAENFTSVFQLEDTLATNSGTFFYFPTAVFFDVIPAGTIPLP</sequence>
<evidence type="ECO:0000313" key="4">
    <source>
        <dbReference type="EMBL" id="HGT38731.1"/>
    </source>
</evidence>
<accession>A0A7C4LPI7</accession>
<reference evidence="4" key="1">
    <citation type="journal article" date="2020" name="mSystems">
        <title>Genome- and Community-Level Interaction Insights into Carbon Utilization and Element Cycling Functions of Hydrothermarchaeota in Hydrothermal Sediment.</title>
        <authorList>
            <person name="Zhou Z."/>
            <person name="Liu Y."/>
            <person name="Xu W."/>
            <person name="Pan J."/>
            <person name="Luo Z.H."/>
            <person name="Li M."/>
        </authorList>
    </citation>
    <scope>NUCLEOTIDE SEQUENCE [LARGE SCALE GENOMIC DNA]</scope>
    <source>
        <strain evidence="4">SpSt-508</strain>
    </source>
</reference>
<dbReference type="SMART" id="SM00710">
    <property type="entry name" value="PbH1"/>
    <property type="match status" value="4"/>
</dbReference>